<dbReference type="InterPro" id="IPR013320">
    <property type="entry name" value="ConA-like_dom_sf"/>
</dbReference>
<reference evidence="5" key="4">
    <citation type="submission" date="2025-09" db="UniProtKB">
        <authorList>
            <consortium name="Ensembl"/>
        </authorList>
    </citation>
    <scope>IDENTIFICATION</scope>
</reference>
<dbReference type="GO" id="GO:0005737">
    <property type="term" value="C:cytoplasm"/>
    <property type="evidence" value="ECO:0007669"/>
    <property type="project" value="UniProtKB-ARBA"/>
</dbReference>
<reference evidence="6" key="2">
    <citation type="journal article" date="2014" name="Nat. Commun.">
        <title>The cavefish genome reveals candidate genes for eye loss.</title>
        <authorList>
            <person name="McGaugh S.E."/>
            <person name="Gross J.B."/>
            <person name="Aken B."/>
            <person name="Blin M."/>
            <person name="Borowsky R."/>
            <person name="Chalopin D."/>
            <person name="Hinaux H."/>
            <person name="Jeffery W.R."/>
            <person name="Keene A."/>
            <person name="Ma L."/>
            <person name="Minx P."/>
            <person name="Murphy D."/>
            <person name="O'Quin K.E."/>
            <person name="Retaux S."/>
            <person name="Rohner N."/>
            <person name="Searle S.M."/>
            <person name="Stahl B.A."/>
            <person name="Tabin C."/>
            <person name="Volff J.N."/>
            <person name="Yoshizawa M."/>
            <person name="Warren W.C."/>
        </authorList>
    </citation>
    <scope>NUCLEOTIDE SEQUENCE [LARGE SCALE GENOMIC DNA]</scope>
    <source>
        <strain evidence="6">female</strain>
    </source>
</reference>
<keyword evidence="1" id="KW-0479">Metal-binding</keyword>
<proteinExistence type="predicted"/>
<dbReference type="GeneTree" id="ENSGT01150000286950"/>
<evidence type="ECO:0000256" key="1">
    <source>
        <dbReference type="ARBA" id="ARBA00022723"/>
    </source>
</evidence>
<evidence type="ECO:0000256" key="2">
    <source>
        <dbReference type="ARBA" id="ARBA00022771"/>
    </source>
</evidence>
<keyword evidence="3" id="KW-0862">Zinc</keyword>
<accession>A0A3B1J709</accession>
<dbReference type="Pfam" id="PF00622">
    <property type="entry name" value="SPRY"/>
    <property type="match status" value="1"/>
</dbReference>
<dbReference type="SMART" id="SM00449">
    <property type="entry name" value="SPRY"/>
    <property type="match status" value="1"/>
</dbReference>
<dbReference type="InterPro" id="IPR051051">
    <property type="entry name" value="E3_ubiq-ligase_TRIM/RNF"/>
</dbReference>
<keyword evidence="6" id="KW-1185">Reference proteome</keyword>
<dbReference type="PROSITE" id="PS50188">
    <property type="entry name" value="B302_SPRY"/>
    <property type="match status" value="1"/>
</dbReference>
<dbReference type="PANTHER" id="PTHR25465:SF5">
    <property type="entry name" value="E3 UBIQUITIN_ISG15 LIGASE TRIM25-RELATED"/>
    <property type="match status" value="1"/>
</dbReference>
<dbReference type="STRING" id="7994.ENSAMXP00000038067"/>
<reference evidence="5" key="3">
    <citation type="submission" date="2025-08" db="UniProtKB">
        <authorList>
            <consortium name="Ensembl"/>
        </authorList>
    </citation>
    <scope>IDENTIFICATION</scope>
</reference>
<dbReference type="Ensembl" id="ENSAMXT00000041018.1">
    <property type="protein sequence ID" value="ENSAMXP00000038067.1"/>
    <property type="gene ID" value="ENSAMXG00000033031.1"/>
</dbReference>
<dbReference type="InterPro" id="IPR001870">
    <property type="entry name" value="B30.2/SPRY"/>
</dbReference>
<dbReference type="Gene3D" id="2.60.120.920">
    <property type="match status" value="1"/>
</dbReference>
<dbReference type="CDD" id="cd16040">
    <property type="entry name" value="SPRY_PRY_SNTX"/>
    <property type="match status" value="1"/>
</dbReference>
<feature type="domain" description="B30.2/SPRY" evidence="4">
    <location>
        <begin position="52"/>
        <end position="246"/>
    </location>
</feature>
<dbReference type="GO" id="GO:0008270">
    <property type="term" value="F:zinc ion binding"/>
    <property type="evidence" value="ECO:0007669"/>
    <property type="project" value="UniProtKB-KW"/>
</dbReference>
<dbReference type="AlphaFoldDB" id="A0A3B1J709"/>
<dbReference type="SMART" id="SM00589">
    <property type="entry name" value="PRY"/>
    <property type="match status" value="1"/>
</dbReference>
<organism evidence="5 6">
    <name type="scientific">Astyanax mexicanus</name>
    <name type="common">Blind cave fish</name>
    <name type="synonym">Astyanax fasciatus mexicanus</name>
    <dbReference type="NCBI Taxonomy" id="7994"/>
    <lineage>
        <taxon>Eukaryota</taxon>
        <taxon>Metazoa</taxon>
        <taxon>Chordata</taxon>
        <taxon>Craniata</taxon>
        <taxon>Vertebrata</taxon>
        <taxon>Euteleostomi</taxon>
        <taxon>Actinopterygii</taxon>
        <taxon>Neopterygii</taxon>
        <taxon>Teleostei</taxon>
        <taxon>Ostariophysi</taxon>
        <taxon>Characiformes</taxon>
        <taxon>Characoidei</taxon>
        <taxon>Acestrorhamphidae</taxon>
        <taxon>Acestrorhamphinae</taxon>
        <taxon>Astyanax</taxon>
    </lineage>
</organism>
<reference evidence="6" key="1">
    <citation type="submission" date="2013-03" db="EMBL/GenBank/DDBJ databases">
        <authorList>
            <person name="Jeffery W."/>
            <person name="Warren W."/>
            <person name="Wilson R.K."/>
        </authorList>
    </citation>
    <scope>NUCLEOTIDE SEQUENCE</scope>
    <source>
        <strain evidence="6">female</strain>
    </source>
</reference>
<evidence type="ECO:0000313" key="5">
    <source>
        <dbReference type="Ensembl" id="ENSAMXP00000038067.1"/>
    </source>
</evidence>
<dbReference type="InterPro" id="IPR003879">
    <property type="entry name" value="Butyrophylin_SPRY"/>
</dbReference>
<evidence type="ECO:0000313" key="6">
    <source>
        <dbReference type="Proteomes" id="UP000018467"/>
    </source>
</evidence>
<sequence length="275" mass="31307">MKFKLVCCGEVRKVILIVIKSKSRGLKYSFFTDVNELLLTFSSLCDSTTSALLRQQWRTLMSFLSISDSCQLTLDPNTANNHLLLSERNTVVTCSNTVQPYWIHRLGIVTWAQVLCRESVSGRCYWEVERRGDEWVNIAVSYKSISRKGGGRECVFGFNDQSWSLFCDSSRYKFRYNNRDTEISGVPVSSRVGVYVDHRAGTLSFYSISDTMTLIHRVQTTFTQPLYAGFGLTGYKLTHSRGAEELSSPEPAELQTQLQRTASLQLQLDPNWTDK</sequence>
<dbReference type="InterPro" id="IPR043136">
    <property type="entry name" value="B30.2/SPRY_sf"/>
</dbReference>
<evidence type="ECO:0000259" key="4">
    <source>
        <dbReference type="PROSITE" id="PS50188"/>
    </source>
</evidence>
<dbReference type="PRINTS" id="PR01407">
    <property type="entry name" value="BUTYPHLNCDUF"/>
</dbReference>
<evidence type="ECO:0000256" key="3">
    <source>
        <dbReference type="ARBA" id="ARBA00022833"/>
    </source>
</evidence>
<dbReference type="PANTHER" id="PTHR25465">
    <property type="entry name" value="B-BOX DOMAIN CONTAINING"/>
    <property type="match status" value="1"/>
</dbReference>
<dbReference type="SUPFAM" id="SSF49899">
    <property type="entry name" value="Concanavalin A-like lectins/glucanases"/>
    <property type="match status" value="1"/>
</dbReference>
<dbReference type="Pfam" id="PF13765">
    <property type="entry name" value="PRY"/>
    <property type="match status" value="1"/>
</dbReference>
<protein>
    <recommendedName>
        <fullName evidence="4">B30.2/SPRY domain-containing protein</fullName>
    </recommendedName>
</protein>
<name>A0A3B1J709_ASTMX</name>
<dbReference type="InterPro" id="IPR003877">
    <property type="entry name" value="SPRY_dom"/>
</dbReference>
<dbReference type="Proteomes" id="UP000018467">
    <property type="component" value="Unassembled WGS sequence"/>
</dbReference>
<dbReference type="InParanoid" id="A0A3B1J709"/>
<dbReference type="InterPro" id="IPR006574">
    <property type="entry name" value="PRY"/>
</dbReference>
<keyword evidence="2" id="KW-0863">Zinc-finger</keyword>